<organism evidence="1 2">
    <name type="scientific">Plakobranchus ocellatus</name>
    <dbReference type="NCBI Taxonomy" id="259542"/>
    <lineage>
        <taxon>Eukaryota</taxon>
        <taxon>Metazoa</taxon>
        <taxon>Spiralia</taxon>
        <taxon>Lophotrochozoa</taxon>
        <taxon>Mollusca</taxon>
        <taxon>Gastropoda</taxon>
        <taxon>Heterobranchia</taxon>
        <taxon>Euthyneura</taxon>
        <taxon>Panpulmonata</taxon>
        <taxon>Sacoglossa</taxon>
        <taxon>Placobranchoidea</taxon>
        <taxon>Plakobranchidae</taxon>
        <taxon>Plakobranchus</taxon>
    </lineage>
</organism>
<accession>A0AAV4A075</accession>
<dbReference type="EMBL" id="BLXT01003739">
    <property type="protein sequence ID" value="GFO04616.1"/>
    <property type="molecule type" value="Genomic_DNA"/>
</dbReference>
<keyword evidence="2" id="KW-1185">Reference proteome</keyword>
<dbReference type="Proteomes" id="UP000735302">
    <property type="component" value="Unassembled WGS sequence"/>
</dbReference>
<evidence type="ECO:0000313" key="1">
    <source>
        <dbReference type="EMBL" id="GFO04616.1"/>
    </source>
</evidence>
<evidence type="ECO:0000313" key="2">
    <source>
        <dbReference type="Proteomes" id="UP000735302"/>
    </source>
</evidence>
<proteinExistence type="predicted"/>
<dbReference type="AlphaFoldDB" id="A0AAV4A075"/>
<gene>
    <name evidence="1" type="ORF">PoB_003112100</name>
</gene>
<sequence length="139" mass="16116">MIRFQKIFANLISWTHRLLRSPAKRNIAQDSNHPMPGLPMSYISSMLRRSYTEIDPSSILRKNDQPIGQQQSVLPLSLKRKEWQKRCTDERQPFVCTVITIASWIHLFLYSGHTSRLTKAPTCKSRSFIVTISAHYGEK</sequence>
<protein>
    <submittedName>
        <fullName evidence="1">Uncharacterized protein</fullName>
    </submittedName>
</protein>
<name>A0AAV4A075_9GAST</name>
<reference evidence="1 2" key="1">
    <citation type="journal article" date="2021" name="Elife">
        <title>Chloroplast acquisition without the gene transfer in kleptoplastic sea slugs, Plakobranchus ocellatus.</title>
        <authorList>
            <person name="Maeda T."/>
            <person name="Takahashi S."/>
            <person name="Yoshida T."/>
            <person name="Shimamura S."/>
            <person name="Takaki Y."/>
            <person name="Nagai Y."/>
            <person name="Toyoda A."/>
            <person name="Suzuki Y."/>
            <person name="Arimoto A."/>
            <person name="Ishii H."/>
            <person name="Satoh N."/>
            <person name="Nishiyama T."/>
            <person name="Hasebe M."/>
            <person name="Maruyama T."/>
            <person name="Minagawa J."/>
            <person name="Obokata J."/>
            <person name="Shigenobu S."/>
        </authorList>
    </citation>
    <scope>NUCLEOTIDE SEQUENCE [LARGE SCALE GENOMIC DNA]</scope>
</reference>
<comment type="caution">
    <text evidence="1">The sequence shown here is derived from an EMBL/GenBank/DDBJ whole genome shotgun (WGS) entry which is preliminary data.</text>
</comment>